<organism evidence="2">
    <name type="scientific">Aegilops tauschii</name>
    <name type="common">Tausch's goatgrass</name>
    <name type="synonym">Aegilops squarrosa</name>
    <dbReference type="NCBI Taxonomy" id="37682"/>
    <lineage>
        <taxon>Eukaryota</taxon>
        <taxon>Viridiplantae</taxon>
        <taxon>Streptophyta</taxon>
        <taxon>Embryophyta</taxon>
        <taxon>Tracheophyta</taxon>
        <taxon>Spermatophyta</taxon>
        <taxon>Magnoliopsida</taxon>
        <taxon>Liliopsida</taxon>
        <taxon>Poales</taxon>
        <taxon>Poaceae</taxon>
        <taxon>BOP clade</taxon>
        <taxon>Pooideae</taxon>
        <taxon>Triticodae</taxon>
        <taxon>Triticeae</taxon>
        <taxon>Triticinae</taxon>
        <taxon>Aegilops</taxon>
    </lineage>
</organism>
<accession>M8CIH0</accession>
<name>M8CIH0_AEGTA</name>
<keyword evidence="1" id="KW-0378">Hydrolase</keyword>
<dbReference type="InterPro" id="IPR016138">
    <property type="entry name" value="Ribosome_inactivat_prot_sub1"/>
</dbReference>
<dbReference type="GO" id="GO:0006952">
    <property type="term" value="P:defense response"/>
    <property type="evidence" value="ECO:0007669"/>
    <property type="project" value="UniProtKB-KW"/>
</dbReference>
<dbReference type="EnsemblPlants" id="EMT23081">
    <property type="protein sequence ID" value="EMT23081"/>
    <property type="gene ID" value="F775_25121"/>
</dbReference>
<comment type="similarity">
    <text evidence="1">Belongs to the ribosome-inactivating protein family.</text>
</comment>
<dbReference type="AlphaFoldDB" id="M8CIH0"/>
<dbReference type="Pfam" id="PF00161">
    <property type="entry name" value="RIP"/>
    <property type="match status" value="1"/>
</dbReference>
<dbReference type="SUPFAM" id="SSF56371">
    <property type="entry name" value="Ribosome inactivating proteins (RIP)"/>
    <property type="match status" value="1"/>
</dbReference>
<dbReference type="GO" id="GO:0090729">
    <property type="term" value="F:toxin activity"/>
    <property type="evidence" value="ECO:0007669"/>
    <property type="project" value="UniProtKB-KW"/>
</dbReference>
<protein>
    <submittedName>
        <fullName evidence="2">rRNA N-glycosidase</fullName>
    </submittedName>
</protein>
<dbReference type="GO" id="GO:0017148">
    <property type="term" value="P:negative regulation of translation"/>
    <property type="evidence" value="ECO:0007669"/>
    <property type="project" value="UniProtKB-KW"/>
</dbReference>
<dbReference type="Gene3D" id="3.40.420.10">
    <property type="entry name" value="Ricin (A subunit), domain 1"/>
    <property type="match status" value="1"/>
</dbReference>
<dbReference type="InterPro" id="IPR036041">
    <property type="entry name" value="Ribosome-inact_prot_sf"/>
</dbReference>
<keyword evidence="1" id="KW-0652">Protein synthesis inhibitor</keyword>
<proteinExistence type="inferred from homology"/>
<evidence type="ECO:0000256" key="1">
    <source>
        <dbReference type="RuleBase" id="RU004915"/>
    </source>
</evidence>
<comment type="catalytic activity">
    <reaction evidence="1">
        <text>Endohydrolysis of the N-glycosidic bond at one specific adenosine on the 28S rRNA.</text>
        <dbReference type="EC" id="3.2.2.22"/>
    </reaction>
</comment>
<reference evidence="2" key="1">
    <citation type="submission" date="2015-06" db="UniProtKB">
        <authorList>
            <consortium name="EnsemblPlants"/>
        </authorList>
    </citation>
    <scope>IDENTIFICATION</scope>
</reference>
<keyword evidence="1" id="KW-0800">Toxin</keyword>
<dbReference type="GO" id="GO:0030598">
    <property type="term" value="F:rRNA N-glycosylase activity"/>
    <property type="evidence" value="ECO:0007669"/>
    <property type="project" value="UniProtKB-EC"/>
</dbReference>
<keyword evidence="1" id="KW-0611">Plant defense</keyword>
<dbReference type="InterPro" id="IPR001574">
    <property type="entry name" value="Ribosome_inactivat_prot"/>
</dbReference>
<evidence type="ECO:0000313" key="2">
    <source>
        <dbReference type="EnsemblPlants" id="EMT23081"/>
    </source>
</evidence>
<sequence>MTAEEEVRLMQRVMKDSMNTHDERQWQGLEETMALSAAGDVAIPELEMVTAEEVMEEEPVAAFHPGLVGHSVFPHTYKEHPYPLYSLVVRCLPSLAAWFPMANQLPVQQQVNPLGHGDLNQQRMCAPRQRNLNNVPVIHLDIGRPPHGEDDDLAQRYEDFVRIIIRRLTKICPATYYGKPITPYPNAANHPTEGHSYFRVVFFSSTNDYARVEFLIRDFDLYLLGLRRQLDGEWSPWYRFTPSLGWPSFPMGEVVNYRFDGGHEHKVDMGGRETLEFIFDTIWTWHLNDVRSTNLKLAVEKAFTLICEALRFQYVFDELVRRIQYGEDSSPLDIADLPSERVWKRIGSWGVMCEVALEAGLNDGLLRTRDKMRDYDRIYHINSFLDMMNGLSVLKRIEKSHLIPPVHQRTPAYGMPVLEPGFIPLDQEYPPDNW</sequence>